<dbReference type="KEGG" id="mmyr:MXMO3_03609"/>
<dbReference type="InterPro" id="IPR035919">
    <property type="entry name" value="EAL_sf"/>
</dbReference>
<dbReference type="SUPFAM" id="SSF141868">
    <property type="entry name" value="EAL domain-like"/>
    <property type="match status" value="1"/>
</dbReference>
<dbReference type="InterPro" id="IPR001633">
    <property type="entry name" value="EAL_dom"/>
</dbReference>
<evidence type="ECO:0000313" key="3">
    <source>
        <dbReference type="Proteomes" id="UP000258927"/>
    </source>
</evidence>
<dbReference type="GO" id="GO:0071111">
    <property type="term" value="F:cyclic-guanylate-specific phosphodiesterase activity"/>
    <property type="evidence" value="ECO:0007669"/>
    <property type="project" value="InterPro"/>
</dbReference>
<protein>
    <submittedName>
        <fullName evidence="2">Oxygen sensor protein DosP</fullName>
    </submittedName>
</protein>
<dbReference type="PROSITE" id="PS50883">
    <property type="entry name" value="EAL"/>
    <property type="match status" value="1"/>
</dbReference>
<evidence type="ECO:0000259" key="1">
    <source>
        <dbReference type="PROSITE" id="PS50883"/>
    </source>
</evidence>
<dbReference type="SMART" id="SM00052">
    <property type="entry name" value="EAL"/>
    <property type="match status" value="1"/>
</dbReference>
<organism evidence="2 3">
    <name type="scientific">Maritalea myrionectae</name>
    <dbReference type="NCBI Taxonomy" id="454601"/>
    <lineage>
        <taxon>Bacteria</taxon>
        <taxon>Pseudomonadati</taxon>
        <taxon>Pseudomonadota</taxon>
        <taxon>Alphaproteobacteria</taxon>
        <taxon>Hyphomicrobiales</taxon>
        <taxon>Devosiaceae</taxon>
        <taxon>Maritalea</taxon>
    </lineage>
</organism>
<dbReference type="InterPro" id="IPR050706">
    <property type="entry name" value="Cyclic-di-GMP_PDE-like"/>
</dbReference>
<dbReference type="CDD" id="cd01948">
    <property type="entry name" value="EAL"/>
    <property type="match status" value="1"/>
</dbReference>
<dbReference type="Proteomes" id="UP000258927">
    <property type="component" value="Plasmid pHL2708X3"/>
</dbReference>
<dbReference type="AlphaFoldDB" id="A0A2R4MJE9"/>
<dbReference type="Pfam" id="PF00563">
    <property type="entry name" value="EAL"/>
    <property type="match status" value="1"/>
</dbReference>
<keyword evidence="3" id="KW-1185">Reference proteome</keyword>
<reference evidence="2 3" key="1">
    <citation type="submission" date="2017-05" db="EMBL/GenBank/DDBJ databases">
        <title>Genome Analysis of Maritalea myrionectae HL2708#5.</title>
        <authorList>
            <consortium name="Cotde Inc.-PKNU"/>
            <person name="Jang D."/>
            <person name="Oh H.-M."/>
        </authorList>
    </citation>
    <scope>NUCLEOTIDE SEQUENCE [LARGE SCALE GENOMIC DNA]</scope>
    <source>
        <strain evidence="2 3">HL2708#5</strain>
        <plasmid evidence="3">phl2708x3</plasmid>
    </source>
</reference>
<feature type="domain" description="EAL" evidence="1">
    <location>
        <begin position="1"/>
        <end position="152"/>
    </location>
</feature>
<evidence type="ECO:0000313" key="2">
    <source>
        <dbReference type="EMBL" id="AVX06112.1"/>
    </source>
</evidence>
<name>A0A2R4MJE9_9HYPH</name>
<dbReference type="EMBL" id="CP021331">
    <property type="protein sequence ID" value="AVX06112.1"/>
    <property type="molecule type" value="Genomic_DNA"/>
</dbReference>
<proteinExistence type="predicted"/>
<accession>A0A2R4MJE9</accession>
<dbReference type="Gene3D" id="3.20.20.450">
    <property type="entry name" value="EAL domain"/>
    <property type="match status" value="1"/>
</dbReference>
<gene>
    <name evidence="2" type="ORF">MXMO3_03609</name>
</gene>
<geneLocation type="plasmid" evidence="3">
    <name>phl2708x3</name>
</geneLocation>
<keyword evidence="2" id="KW-0614">Plasmid</keyword>
<dbReference type="PANTHER" id="PTHR33121">
    <property type="entry name" value="CYCLIC DI-GMP PHOSPHODIESTERASE PDEF"/>
    <property type="match status" value="1"/>
</dbReference>
<dbReference type="PANTHER" id="PTHR33121:SF79">
    <property type="entry name" value="CYCLIC DI-GMP PHOSPHODIESTERASE PDED-RELATED"/>
    <property type="match status" value="1"/>
</dbReference>
<sequence length="152" mass="16972">MHNKFEENVKKILNRTGANPKKLTLEITESVLVTGFELARAKLVALIELGVTVALDDFGTGYSSLSYLRQLPVQHVKIDRSFVKDASLNDDGKTFVKNLVQLCNDLGQNVVAEGVETEEQHRLLCEFGATSFQGFLYGKPMDLEHFENQNLA</sequence>